<evidence type="ECO:0000313" key="2">
    <source>
        <dbReference type="Proteomes" id="UP000827976"/>
    </source>
</evidence>
<evidence type="ECO:0000313" key="1">
    <source>
        <dbReference type="EMBL" id="KAH7690728.1"/>
    </source>
</evidence>
<sequence>MNAFTVSLCRTTQFPHLHSPSKDPNAWNSILKNHAKLKNDRAILASYSQMESLGIQPTMATLPLVLKACSRLQDVEFGKRIHSDIIRLYFTEDVKIRTALIDFYCKCGFLDVALELFEEMPDRDLVSWNAMISGYVGNQKYYDALLLFFRLSMEGLKPSSVTLVSLITACAELLEFRLGRAIHCYCLRNGFFHSEVHLGTALIGFYSRFDVRLSHCVFDLMPMRNVVSWNAMISEYFDAGADFEALQLFVQMMLADVTPDSVTFLAVLQSCGEFECLEMGKLVHQLAIKCRISNDKYVENAMITMYGKCGNLESACDVFEKMISRDLASWNAMLFAYKNCKCYDKAFDLFKTMNSAAIEVNTITISTMLSLCAESGDLEKGEQLHAYVMKTGKEKDVGNALLSMYAVLDQVFSALKVFSETETLDTVSWNLLIMALMRNQLQSQALNVFKQMQQSGTKSNSYTMVSLLRGCKDASHLITGKSIHGYSLRHYLEFNSSLCTALTDMYMDCGQEVSAMNLFWSSSDRDVISWNAMIASYDRNGRPGEALQVFYKMQSELRPNSITMINVLPLCAEIADLLQGRCLHAYIIRRGLDFTLDISVENALLTMYAKCGCIRSAVKIFDALTRTDIVSWNAMIAAYGMHGCGEDALQSFYQMLESGERPTSVTFTSILSACSHSGLTDVGLEIFKTMHMVYRIEPDILHYSCMVDLLGRAGFLDKAGDFIQSMPLEPDPSLWRAHLASYNIYPDAAIARYIGEKLIELDPTNIGNYMLLSNLHAAAGSWEDVNLIRSEIKEMGLKKTPGVSWIVIRSQVHSFTAGDTSHPMSDQIHETLRLLFSKSIENGDDL</sequence>
<proteinExistence type="predicted"/>
<name>A0ACB7WR77_DIOAL</name>
<comment type="caution">
    <text evidence="1">The sequence shown here is derived from an EMBL/GenBank/DDBJ whole genome shotgun (WGS) entry which is preliminary data.</text>
</comment>
<protein>
    <submittedName>
        <fullName evidence="1">TPR-like protein</fullName>
    </submittedName>
</protein>
<gene>
    <name evidence="1" type="ORF">IHE45_02G069300</name>
</gene>
<organism evidence="1 2">
    <name type="scientific">Dioscorea alata</name>
    <name type="common">Purple yam</name>
    <dbReference type="NCBI Taxonomy" id="55571"/>
    <lineage>
        <taxon>Eukaryota</taxon>
        <taxon>Viridiplantae</taxon>
        <taxon>Streptophyta</taxon>
        <taxon>Embryophyta</taxon>
        <taxon>Tracheophyta</taxon>
        <taxon>Spermatophyta</taxon>
        <taxon>Magnoliopsida</taxon>
        <taxon>Liliopsida</taxon>
        <taxon>Dioscoreales</taxon>
        <taxon>Dioscoreaceae</taxon>
        <taxon>Dioscorea</taxon>
    </lineage>
</organism>
<dbReference type="EMBL" id="CM037012">
    <property type="protein sequence ID" value="KAH7690728.1"/>
    <property type="molecule type" value="Genomic_DNA"/>
</dbReference>
<dbReference type="Proteomes" id="UP000827976">
    <property type="component" value="Chromosome 2"/>
</dbReference>
<reference evidence="2" key="1">
    <citation type="journal article" date="2022" name="Nat. Commun.">
        <title>Chromosome evolution and the genetic basis of agronomically important traits in greater yam.</title>
        <authorList>
            <person name="Bredeson J.V."/>
            <person name="Lyons J.B."/>
            <person name="Oniyinde I.O."/>
            <person name="Okereke N.R."/>
            <person name="Kolade O."/>
            <person name="Nnabue I."/>
            <person name="Nwadili C.O."/>
            <person name="Hribova E."/>
            <person name="Parker M."/>
            <person name="Nwogha J."/>
            <person name="Shu S."/>
            <person name="Carlson J."/>
            <person name="Kariba R."/>
            <person name="Muthemba S."/>
            <person name="Knop K."/>
            <person name="Barton G.J."/>
            <person name="Sherwood A.V."/>
            <person name="Lopez-Montes A."/>
            <person name="Asiedu R."/>
            <person name="Jamnadass R."/>
            <person name="Muchugi A."/>
            <person name="Goodstein D."/>
            <person name="Egesi C.N."/>
            <person name="Featherston J."/>
            <person name="Asfaw A."/>
            <person name="Simpson G.G."/>
            <person name="Dolezel J."/>
            <person name="Hendre P.S."/>
            <person name="Van Deynze A."/>
            <person name="Kumar P.L."/>
            <person name="Obidiegwu J.E."/>
            <person name="Bhattacharjee R."/>
            <person name="Rokhsar D.S."/>
        </authorList>
    </citation>
    <scope>NUCLEOTIDE SEQUENCE [LARGE SCALE GENOMIC DNA]</scope>
    <source>
        <strain evidence="2">cv. TDa95/00328</strain>
    </source>
</reference>
<keyword evidence="2" id="KW-1185">Reference proteome</keyword>
<accession>A0ACB7WR77</accession>